<comment type="caution">
    <text evidence="3">The sequence shown here is derived from an EMBL/GenBank/DDBJ whole genome shotgun (WGS) entry which is preliminary data.</text>
</comment>
<evidence type="ECO:0000256" key="2">
    <source>
        <dbReference type="SAM" id="Phobius"/>
    </source>
</evidence>
<feature type="compositionally biased region" description="Low complexity" evidence="1">
    <location>
        <begin position="29"/>
        <end position="40"/>
    </location>
</feature>
<gene>
    <name evidence="3" type="ORF">MU1_47060</name>
</gene>
<evidence type="ECO:0000256" key="1">
    <source>
        <dbReference type="SAM" id="MobiDB-lite"/>
    </source>
</evidence>
<dbReference type="RefSeq" id="WP_284241119.1">
    <property type="nucleotide sequence ID" value="NZ_BSSQ01000018.1"/>
</dbReference>
<protein>
    <submittedName>
        <fullName evidence="3">Uncharacterized protein</fullName>
    </submittedName>
</protein>
<accession>A0ABQ6GJV5</accession>
<name>A0ABQ6GJV5_9BACL</name>
<keyword evidence="2" id="KW-1133">Transmembrane helix</keyword>
<keyword evidence="2" id="KW-0472">Membrane</keyword>
<feature type="region of interest" description="Disordered" evidence="1">
    <location>
        <begin position="27"/>
        <end position="94"/>
    </location>
</feature>
<dbReference type="EMBL" id="BSSQ01000018">
    <property type="protein sequence ID" value="GLX70360.1"/>
    <property type="molecule type" value="Genomic_DNA"/>
</dbReference>
<evidence type="ECO:0000313" key="3">
    <source>
        <dbReference type="EMBL" id="GLX70360.1"/>
    </source>
</evidence>
<reference evidence="3 4" key="1">
    <citation type="submission" date="2023-03" db="EMBL/GenBank/DDBJ databases">
        <title>Draft genome sequence of the bacteria which degrade cell wall of Tricholomamatutake.</title>
        <authorList>
            <person name="Konishi Y."/>
            <person name="Fukuta Y."/>
            <person name="Shirasaka N."/>
        </authorList>
    </citation>
    <scope>NUCLEOTIDE SEQUENCE [LARGE SCALE GENOMIC DNA]</scope>
    <source>
        <strain evidence="4">mu1</strain>
    </source>
</reference>
<feature type="compositionally biased region" description="Polar residues" evidence="1">
    <location>
        <begin position="41"/>
        <end position="51"/>
    </location>
</feature>
<feature type="compositionally biased region" description="Gly residues" evidence="1">
    <location>
        <begin position="66"/>
        <end position="82"/>
    </location>
</feature>
<keyword evidence="2" id="KW-0812">Transmembrane</keyword>
<organism evidence="3 4">
    <name type="scientific">Paenibacillus glycanilyticus</name>
    <dbReference type="NCBI Taxonomy" id="126569"/>
    <lineage>
        <taxon>Bacteria</taxon>
        <taxon>Bacillati</taxon>
        <taxon>Bacillota</taxon>
        <taxon>Bacilli</taxon>
        <taxon>Bacillales</taxon>
        <taxon>Paenibacillaceae</taxon>
        <taxon>Paenibacillus</taxon>
    </lineage>
</organism>
<keyword evidence="4" id="KW-1185">Reference proteome</keyword>
<dbReference type="Proteomes" id="UP001157114">
    <property type="component" value="Unassembled WGS sequence"/>
</dbReference>
<feature type="transmembrane region" description="Helical" evidence="2">
    <location>
        <begin position="6"/>
        <end position="26"/>
    </location>
</feature>
<proteinExistence type="predicted"/>
<evidence type="ECO:0000313" key="4">
    <source>
        <dbReference type="Proteomes" id="UP001157114"/>
    </source>
</evidence>
<sequence length="94" mass="9509">MANPKWVKWVVGISSVALFTGMVGVINHSSAPSTTAPASSDVLNSGPSDENMQGDDSADSFQQRSFGGGRGRGFGSESGAGSGSSDEGMRTHAS</sequence>